<reference evidence="2 3" key="1">
    <citation type="journal article" date="2019" name="Int. J. Syst. Evol. Microbiol.">
        <title>The Global Catalogue of Microorganisms (GCM) 10K type strain sequencing project: providing services to taxonomists for standard genome sequencing and annotation.</title>
        <authorList>
            <consortium name="The Broad Institute Genomics Platform"/>
            <consortium name="The Broad Institute Genome Sequencing Center for Infectious Disease"/>
            <person name="Wu L."/>
            <person name="Ma J."/>
        </authorList>
    </citation>
    <scope>NUCLEOTIDE SEQUENCE [LARGE SCALE GENOMIC DNA]</scope>
    <source>
        <strain evidence="2 3">DT92</strain>
    </source>
</reference>
<sequence>MGVRAALGGIDGLRTLQSRDFTGAVTEGHAWLFMLNGRIVGVFDGSLDSFADADGTAYAAPDPSFPLLFAMRETGGDTKARYYTNDTALSAADAKLSSGKFTGYIELSENVLSGDYYAVYYGGRRLACAFVGTGEQKQVLTGDEAFDAADDEVGIYEVVDVDIDVVERRRRPTPNRSRSRSPRRRQTTARTRSRRPNPTTRRPSPPTRRPTGRSPTASPSAARRPPGRPATGATRRRRSRKRPTVPRSRPPTPGRPPTRPPTRRPSRTRSRPRRATTPRRPRPTRRPPDGRRAGGRRVESGRVDGRRARGGPADRRQRRPVLRRGGVARDARHPVAGPVAVGHARTDGRDRQRGARAVRGGREDAPPTDRRRRRRGRRRDGRRPGDRRAHPAVRVGERRRRVDGRRRGSWRPSAPSATAPARRCGRPATASRPARTRSTA</sequence>
<name>A0ABD5XW52_9EURY</name>
<gene>
    <name evidence="2" type="ORF">ACFQRB_15215</name>
</gene>
<feature type="compositionally biased region" description="Basic and acidic residues" evidence="1">
    <location>
        <begin position="286"/>
        <end position="315"/>
    </location>
</feature>
<evidence type="ECO:0000313" key="3">
    <source>
        <dbReference type="Proteomes" id="UP001596368"/>
    </source>
</evidence>
<comment type="caution">
    <text evidence="2">The sequence shown here is derived from an EMBL/GenBank/DDBJ whole genome shotgun (WGS) entry which is preliminary data.</text>
</comment>
<feature type="compositionally biased region" description="Basic and acidic residues" evidence="1">
    <location>
        <begin position="360"/>
        <end position="369"/>
    </location>
</feature>
<feature type="compositionally biased region" description="Basic residues" evidence="1">
    <location>
        <begin position="169"/>
        <end position="195"/>
    </location>
</feature>
<feature type="compositionally biased region" description="Low complexity" evidence="1">
    <location>
        <begin position="212"/>
        <end position="233"/>
    </location>
</feature>
<feature type="compositionally biased region" description="Pro residues" evidence="1">
    <location>
        <begin position="248"/>
        <end position="260"/>
    </location>
</feature>
<dbReference type="AlphaFoldDB" id="A0ABD5XW52"/>
<keyword evidence="3" id="KW-1185">Reference proteome</keyword>
<evidence type="ECO:0000256" key="1">
    <source>
        <dbReference type="SAM" id="MobiDB-lite"/>
    </source>
</evidence>
<feature type="compositionally biased region" description="Low complexity" evidence="1">
    <location>
        <begin position="410"/>
        <end position="440"/>
    </location>
</feature>
<accession>A0ABD5XW52</accession>
<dbReference type="Proteomes" id="UP001596368">
    <property type="component" value="Unassembled WGS sequence"/>
</dbReference>
<feature type="compositionally biased region" description="Basic residues" evidence="1">
    <location>
        <begin position="397"/>
        <end position="409"/>
    </location>
</feature>
<protein>
    <submittedName>
        <fullName evidence="2">Uncharacterized protein</fullName>
    </submittedName>
</protein>
<dbReference type="EMBL" id="JBHSZG010000001">
    <property type="protein sequence ID" value="MFC7137417.1"/>
    <property type="molecule type" value="Genomic_DNA"/>
</dbReference>
<organism evidence="2 3">
    <name type="scientific">Halobaculum litoreum</name>
    <dbReference type="NCBI Taxonomy" id="3031998"/>
    <lineage>
        <taxon>Archaea</taxon>
        <taxon>Methanobacteriati</taxon>
        <taxon>Methanobacteriota</taxon>
        <taxon>Stenosarchaea group</taxon>
        <taxon>Halobacteria</taxon>
        <taxon>Halobacteriales</taxon>
        <taxon>Haloferacaceae</taxon>
        <taxon>Halobaculum</taxon>
    </lineage>
</organism>
<feature type="region of interest" description="Disordered" evidence="1">
    <location>
        <begin position="169"/>
        <end position="440"/>
    </location>
</feature>
<feature type="compositionally biased region" description="Basic residues" evidence="1">
    <location>
        <begin position="234"/>
        <end position="244"/>
    </location>
</feature>
<feature type="compositionally biased region" description="Basic residues" evidence="1">
    <location>
        <begin position="370"/>
        <end position="381"/>
    </location>
</feature>
<feature type="compositionally biased region" description="Basic residues" evidence="1">
    <location>
        <begin position="261"/>
        <end position="285"/>
    </location>
</feature>
<evidence type="ECO:0000313" key="2">
    <source>
        <dbReference type="EMBL" id="MFC7137417.1"/>
    </source>
</evidence>
<feature type="compositionally biased region" description="Basic and acidic residues" evidence="1">
    <location>
        <begin position="344"/>
        <end position="353"/>
    </location>
</feature>
<proteinExistence type="predicted"/>